<dbReference type="InterPro" id="IPR011250">
    <property type="entry name" value="OMP/PagP_B-barrel"/>
</dbReference>
<evidence type="ECO:0000256" key="1">
    <source>
        <dbReference type="SAM" id="SignalP"/>
    </source>
</evidence>
<feature type="signal peptide" evidence="1">
    <location>
        <begin position="1"/>
        <end position="23"/>
    </location>
</feature>
<dbReference type="Gene3D" id="2.40.160.20">
    <property type="match status" value="1"/>
</dbReference>
<comment type="caution">
    <text evidence="2">The sequence shown here is derived from an EMBL/GenBank/DDBJ whole genome shotgun (WGS) entry which is preliminary data.</text>
</comment>
<keyword evidence="3" id="KW-1185">Reference proteome</keyword>
<sequence>MMKKVSAVLFFVFLALGAFTSNAQVFELTPTYGYQFGSKLNYGSNYLKVNDSGFFGLTAGFEARRDYMIEVTYYNMGTDLLIRDRILSPNESKLADLNVDWFMVGGTRYFTNGNIKPFIGGQLGLSIYSPKNENRDIVNRSLDSATYFSFGFKGGVVIMLTESIGLNFQGNLLFPVEWGGVYVGIGTGGPSTGVSAGSTIIMGGFSGGLVFRFGA</sequence>
<proteinExistence type="predicted"/>
<dbReference type="SUPFAM" id="SSF56925">
    <property type="entry name" value="OMPA-like"/>
    <property type="match status" value="1"/>
</dbReference>
<gene>
    <name evidence="2" type="ORF">QU605_04240</name>
</gene>
<protein>
    <recommendedName>
        <fullName evidence="4">Outer membrane protein beta-barrel domain-containing protein</fullName>
    </recommendedName>
</protein>
<dbReference type="EMBL" id="JAUDUY010000002">
    <property type="protein sequence ID" value="MDM9630665.1"/>
    <property type="molecule type" value="Genomic_DNA"/>
</dbReference>
<feature type="chain" id="PRO_5046116068" description="Outer membrane protein beta-barrel domain-containing protein" evidence="1">
    <location>
        <begin position="24"/>
        <end position="215"/>
    </location>
</feature>
<evidence type="ECO:0000313" key="3">
    <source>
        <dbReference type="Proteomes" id="UP001174839"/>
    </source>
</evidence>
<reference evidence="2" key="1">
    <citation type="submission" date="2023-06" db="EMBL/GenBank/DDBJ databases">
        <title>Robiginitalea aurantiacus sp. nov. and Algoriphagus sediminis sp. nov., isolated from coastal sediment.</title>
        <authorList>
            <person name="Zhou Z.Y."/>
            <person name="An J."/>
            <person name="Jia Y.W."/>
            <person name="Du Z.J."/>
        </authorList>
    </citation>
    <scope>NUCLEOTIDE SEQUENCE</scope>
    <source>
        <strain evidence="2">M39</strain>
    </source>
</reference>
<dbReference type="Proteomes" id="UP001174839">
    <property type="component" value="Unassembled WGS sequence"/>
</dbReference>
<accession>A0ABT7WCM0</accession>
<name>A0ABT7WCM0_9FLAO</name>
<evidence type="ECO:0000313" key="2">
    <source>
        <dbReference type="EMBL" id="MDM9630665.1"/>
    </source>
</evidence>
<keyword evidence="1" id="KW-0732">Signal</keyword>
<organism evidence="2 3">
    <name type="scientific">Robiginitalea aurantiaca</name>
    <dbReference type="NCBI Taxonomy" id="3056915"/>
    <lineage>
        <taxon>Bacteria</taxon>
        <taxon>Pseudomonadati</taxon>
        <taxon>Bacteroidota</taxon>
        <taxon>Flavobacteriia</taxon>
        <taxon>Flavobacteriales</taxon>
        <taxon>Flavobacteriaceae</taxon>
        <taxon>Robiginitalea</taxon>
    </lineage>
</organism>
<evidence type="ECO:0008006" key="4">
    <source>
        <dbReference type="Google" id="ProtNLM"/>
    </source>
</evidence>